<evidence type="ECO:0008006" key="3">
    <source>
        <dbReference type="Google" id="ProtNLM"/>
    </source>
</evidence>
<dbReference type="RefSeq" id="WP_186863973.1">
    <property type="nucleotide sequence ID" value="NZ_JACOGC010000007.1"/>
</dbReference>
<keyword evidence="2" id="KW-1185">Reference proteome</keyword>
<reference evidence="1 2" key="1">
    <citation type="submission" date="2020-08" db="EMBL/GenBank/DDBJ databases">
        <title>Novel species isolated from subtropical streams in China.</title>
        <authorList>
            <person name="Lu H."/>
        </authorList>
    </citation>
    <scope>NUCLEOTIDE SEQUENCE [LARGE SCALE GENOMIC DNA]</scope>
    <source>
        <strain evidence="1 2">FT31W</strain>
    </source>
</reference>
<evidence type="ECO:0000313" key="1">
    <source>
        <dbReference type="EMBL" id="MBC3886426.1"/>
    </source>
</evidence>
<dbReference type="PROSITE" id="PS51257">
    <property type="entry name" value="PROKAR_LIPOPROTEIN"/>
    <property type="match status" value="1"/>
</dbReference>
<organism evidence="1 2">
    <name type="scientific">Undibacterium griseum</name>
    <dbReference type="NCBI Taxonomy" id="2762295"/>
    <lineage>
        <taxon>Bacteria</taxon>
        <taxon>Pseudomonadati</taxon>
        <taxon>Pseudomonadota</taxon>
        <taxon>Betaproteobacteria</taxon>
        <taxon>Burkholderiales</taxon>
        <taxon>Oxalobacteraceae</taxon>
        <taxon>Undibacterium</taxon>
    </lineage>
</organism>
<proteinExistence type="predicted"/>
<dbReference type="Proteomes" id="UP000613113">
    <property type="component" value="Unassembled WGS sequence"/>
</dbReference>
<sequence>MKINKIPMIFLTVWTLCSCSVFSDGKRQSDGLYTGTAIQEISVERTQDGRQFVTGLSPQFVMERFETRDTQGRTIIYVALTDGDTGGLIFIDNHLWATVSRQDALAFYSCRGYVTAIQQHWAKEAARWADTLLAVAQETHSITLHLTGKSSLRSIIEVVNDPSLSQVGSLIDLGSNPLGIFRKLSSARDTLVEHDNYQKTLQQLTGVTTGTTEEKIAEIIKPEDVSFVNGGLIMAYPRFSLEYFVSNGIVKVVQQPSFHQLSRSQAALFYLPGTKWDQCTLQGWRNAVPAQTFDVLPHKAP</sequence>
<dbReference type="EMBL" id="JACOGC010000007">
    <property type="protein sequence ID" value="MBC3886426.1"/>
    <property type="molecule type" value="Genomic_DNA"/>
</dbReference>
<accession>A0ABR6YR90</accession>
<comment type="caution">
    <text evidence="1">The sequence shown here is derived from an EMBL/GenBank/DDBJ whole genome shotgun (WGS) entry which is preliminary data.</text>
</comment>
<protein>
    <recommendedName>
        <fullName evidence="3">Lipoprotein</fullName>
    </recommendedName>
</protein>
<gene>
    <name evidence="1" type="ORF">H8K27_14960</name>
</gene>
<name>A0ABR6YR90_9BURK</name>
<evidence type="ECO:0000313" key="2">
    <source>
        <dbReference type="Proteomes" id="UP000613113"/>
    </source>
</evidence>